<evidence type="ECO:0000256" key="4">
    <source>
        <dbReference type="ARBA" id="ARBA00023136"/>
    </source>
</evidence>
<dbReference type="PANTHER" id="PTHR47331">
    <property type="entry name" value="PHD-TYPE DOMAIN-CONTAINING PROTEIN"/>
    <property type="match status" value="1"/>
</dbReference>
<dbReference type="Pfam" id="PF03564">
    <property type="entry name" value="DUF1759"/>
    <property type="match status" value="1"/>
</dbReference>
<evidence type="ECO:0000256" key="6">
    <source>
        <dbReference type="PROSITE-ProRule" id="PRU00282"/>
    </source>
</evidence>
<comment type="subcellular location">
    <subcellularLocation>
        <location evidence="1">Membrane</location>
        <topology evidence="1">Multi-pass membrane protein</topology>
    </subcellularLocation>
</comment>
<keyword evidence="3 6" id="KW-0812">Transmembrane</keyword>
<keyword evidence="5" id="KW-0479">Metal-binding</keyword>
<dbReference type="GO" id="GO:0008270">
    <property type="term" value="F:zinc ion binding"/>
    <property type="evidence" value="ECO:0007669"/>
    <property type="project" value="UniProtKB-KW"/>
</dbReference>
<feature type="repeat" description="Solcar" evidence="6">
    <location>
        <begin position="1111"/>
        <end position="1194"/>
    </location>
</feature>
<dbReference type="InterPro" id="IPR023395">
    <property type="entry name" value="MCP_dom_sf"/>
</dbReference>
<dbReference type="GO" id="GO:0016020">
    <property type="term" value="C:membrane"/>
    <property type="evidence" value="ECO:0007669"/>
    <property type="project" value="UniProtKB-SubCell"/>
</dbReference>
<dbReference type="PROSITE" id="PS50158">
    <property type="entry name" value="ZF_CCHC"/>
    <property type="match status" value="1"/>
</dbReference>
<dbReference type="Pfam" id="PF00153">
    <property type="entry name" value="Mito_carr"/>
    <property type="match status" value="3"/>
</dbReference>
<evidence type="ECO:0000313" key="8">
    <source>
        <dbReference type="EMBL" id="GIY76962.1"/>
    </source>
</evidence>
<dbReference type="Gene3D" id="1.50.40.10">
    <property type="entry name" value="Mitochondrial carrier domain"/>
    <property type="match status" value="2"/>
</dbReference>
<evidence type="ECO:0000256" key="3">
    <source>
        <dbReference type="ARBA" id="ARBA00022692"/>
    </source>
</evidence>
<dbReference type="EMBL" id="BPLQ01014064">
    <property type="protein sequence ID" value="GIY76962.1"/>
    <property type="molecule type" value="Genomic_DNA"/>
</dbReference>
<dbReference type="Pfam" id="PF05380">
    <property type="entry name" value="Peptidase_A17"/>
    <property type="match status" value="1"/>
</dbReference>
<keyword evidence="4 6" id="KW-0472">Membrane</keyword>
<dbReference type="PROSITE" id="PS00141">
    <property type="entry name" value="ASP_PROTEASE"/>
    <property type="match status" value="1"/>
</dbReference>
<evidence type="ECO:0000313" key="9">
    <source>
        <dbReference type="Proteomes" id="UP001054837"/>
    </source>
</evidence>
<evidence type="ECO:0000256" key="5">
    <source>
        <dbReference type="PROSITE-ProRule" id="PRU00047"/>
    </source>
</evidence>
<keyword evidence="5" id="KW-0862">Zinc</keyword>
<dbReference type="GO" id="GO:0006508">
    <property type="term" value="P:proteolysis"/>
    <property type="evidence" value="ECO:0007669"/>
    <property type="project" value="InterPro"/>
</dbReference>
<name>A0AAV4W2U8_9ARAC</name>
<evidence type="ECO:0000259" key="7">
    <source>
        <dbReference type="PROSITE" id="PS50158"/>
    </source>
</evidence>
<dbReference type="GO" id="GO:0004190">
    <property type="term" value="F:aspartic-type endopeptidase activity"/>
    <property type="evidence" value="ECO:0007669"/>
    <property type="project" value="InterPro"/>
</dbReference>
<dbReference type="InterPro" id="IPR005312">
    <property type="entry name" value="DUF1759"/>
</dbReference>
<accession>A0AAV4W2U8</accession>
<comment type="similarity">
    <text evidence="2">Belongs to the mitochondrial carrier (TC 2.A.29) family.</text>
</comment>
<feature type="repeat" description="Solcar" evidence="6">
    <location>
        <begin position="910"/>
        <end position="994"/>
    </location>
</feature>
<feature type="repeat" description="Solcar" evidence="6">
    <location>
        <begin position="1007"/>
        <end position="1100"/>
    </location>
</feature>
<dbReference type="AlphaFoldDB" id="A0AAV4W2U8"/>
<dbReference type="InterPro" id="IPR008042">
    <property type="entry name" value="Retrotrans_Pao"/>
</dbReference>
<feature type="domain" description="CCHC-type" evidence="7">
    <location>
        <begin position="300"/>
        <end position="315"/>
    </location>
</feature>
<dbReference type="InterPro" id="IPR001878">
    <property type="entry name" value="Znf_CCHC"/>
</dbReference>
<dbReference type="Gene3D" id="4.10.60.10">
    <property type="entry name" value="Zinc finger, CCHC-type"/>
    <property type="match status" value="1"/>
</dbReference>
<dbReference type="GO" id="GO:0003676">
    <property type="term" value="F:nucleic acid binding"/>
    <property type="evidence" value="ECO:0007669"/>
    <property type="project" value="InterPro"/>
</dbReference>
<evidence type="ECO:0000256" key="2">
    <source>
        <dbReference type="ARBA" id="ARBA00006375"/>
    </source>
</evidence>
<dbReference type="InterPro" id="IPR018108">
    <property type="entry name" value="MCP_transmembrane"/>
</dbReference>
<sequence>MLKLLLQMNIIRNLKKINIIFKSKSNNREESDDSSSVQSISKRKFKLPLLELKKFGGEIKDWLPFWGQFSKIDSDPNIDEADKLQYLIQATLPSTRARELVESFPPSKENYHKAIDSLKSRFGQDDLLVEFYVRELLKLTISMNSRDQKVKLPTLYDRIETQLRALESLGVTTEKYAAMLFPLVESCLSEEVLRAWQRNNSFNDKKEESRLENLMQFLKNEVEGEERINLAMKGFSVKDNPKIYSLKKPMHTAAGLFAGSQSSSNCAFCNEKNHESKNCKLALNLDLQEKTTLLAKKKCCYRCFKTGHMVRQCTNKIKCSQCQRRHYNVMCPELNQVVSTGSDKLVDKAVENSNEKFNTLANPTCSADVLLQTLVVHYVEENSVYLYGNDGSFPVRALIDTGSQKSYITKEAVSKMSYEPIRAEDMIHNLFGGVESKQKHHLYKVYASSFQKDYHCSFEAYDQEKICIDIPTAISGPWTKEIEKRGIFLSDKEVCLDDSASSVHLLIGADIAGATLNHLLDGAPDCYKMTAQHLQKSMYVDNCVASVKSEADLTKFINESREIMALGKFELRGWQHNSFESLRDNCNESQNASPILQDIPVLGLLWNIERDTLKIDVRNDTQSESVKVTKRYILSKCHKIFDPIGITAPITLIPKILLQETWKIKANWDDILPEEIAHKFEKWDRQLHQLNKLEIPRWIQGHKNSKHSLHVFCDASQQAYATCIFLRSVNQQGVTCHLVAARSRVAPLKSISISRLELLGCCIGLRLAKTICTDLEELGGIPVYYWSDSMNCLYWIKNDEQWATFVMNRVKEIRSGSEPLQWNYVPGNLNPADLPSRGCSVNTLIARRRWEGPAWLTEEEELWPIFNLYPDKNVVNAEKKKSVVTSLSRKMDPESLSAPKRFIKTYQHYINAGIDLTAGSIGGAACVFVGQPLDTIKVKMQTFPNLYKNSFICFKETLVKEGFRGLYAGTVPALAANIAENSVLFCAYGVCQNAVKFLIKKDDVLDLNPLENATAGFFAAFFSSFSLCPTELIKCRLQAMRETSCNDIHNRTNIGPWSLTKEIFRTEGVRGFFRGFGVTVLREMPGYFFFFGGYELSRNLLTPAGKSKDEIGLFRTIIAGGIGGVSFWVAIFPADVIKSRLQISKTNDSTIEVTKQLIRKEGFRALYKGLGPTVLRTFPASGALFVAVEYTKQFFNYGLSYLS</sequence>
<dbReference type="FunFam" id="1.50.40.10:FF:000146">
    <property type="entry name" value="Uncharacterized protein, isoform B"/>
    <property type="match status" value="1"/>
</dbReference>
<dbReference type="SUPFAM" id="SSF103506">
    <property type="entry name" value="Mitochondrial carrier"/>
    <property type="match status" value="1"/>
</dbReference>
<gene>
    <name evidence="8" type="primary">Slc25a15</name>
    <name evidence="8" type="ORF">CDAR_265251</name>
</gene>
<keyword evidence="9" id="KW-1185">Reference proteome</keyword>
<organism evidence="8 9">
    <name type="scientific">Caerostris darwini</name>
    <dbReference type="NCBI Taxonomy" id="1538125"/>
    <lineage>
        <taxon>Eukaryota</taxon>
        <taxon>Metazoa</taxon>
        <taxon>Ecdysozoa</taxon>
        <taxon>Arthropoda</taxon>
        <taxon>Chelicerata</taxon>
        <taxon>Arachnida</taxon>
        <taxon>Araneae</taxon>
        <taxon>Araneomorphae</taxon>
        <taxon>Entelegynae</taxon>
        <taxon>Araneoidea</taxon>
        <taxon>Araneidae</taxon>
        <taxon>Caerostris</taxon>
    </lineage>
</organism>
<dbReference type="PROSITE" id="PS50920">
    <property type="entry name" value="SOLCAR"/>
    <property type="match status" value="3"/>
</dbReference>
<proteinExistence type="inferred from homology"/>
<reference evidence="8 9" key="1">
    <citation type="submission" date="2021-06" db="EMBL/GenBank/DDBJ databases">
        <title>Caerostris darwini draft genome.</title>
        <authorList>
            <person name="Kono N."/>
            <person name="Arakawa K."/>
        </authorList>
    </citation>
    <scope>NUCLEOTIDE SEQUENCE [LARGE SCALE GENOMIC DNA]</scope>
</reference>
<comment type="caution">
    <text evidence="8">The sequence shown here is derived from an EMBL/GenBank/DDBJ whole genome shotgun (WGS) entry which is preliminary data.</text>
</comment>
<dbReference type="PANTHER" id="PTHR47331:SF4">
    <property type="entry name" value="PEPTIDASE S1 DOMAIN-CONTAINING PROTEIN"/>
    <property type="match status" value="1"/>
</dbReference>
<evidence type="ECO:0000256" key="1">
    <source>
        <dbReference type="ARBA" id="ARBA00004141"/>
    </source>
</evidence>
<protein>
    <submittedName>
        <fullName evidence="8">Mitochondrial ornithine transporter 1</fullName>
    </submittedName>
</protein>
<dbReference type="Proteomes" id="UP001054837">
    <property type="component" value="Unassembled WGS sequence"/>
</dbReference>
<dbReference type="SMART" id="SM00343">
    <property type="entry name" value="ZnF_C2HC"/>
    <property type="match status" value="2"/>
</dbReference>
<dbReference type="InterPro" id="IPR001969">
    <property type="entry name" value="Aspartic_peptidase_AS"/>
</dbReference>
<keyword evidence="5" id="KW-0863">Zinc-finger</keyword>